<dbReference type="Proteomes" id="UP001221328">
    <property type="component" value="Unassembled WGS sequence"/>
</dbReference>
<comment type="caution">
    <text evidence="1">The sequence shown here is derived from an EMBL/GenBank/DDBJ whole genome shotgun (WGS) entry which is preliminary data.</text>
</comment>
<dbReference type="RefSeq" id="WP_200704828.1">
    <property type="nucleotide sequence ID" value="NZ_JAQOSK010000004.1"/>
</dbReference>
<reference evidence="1 2" key="1">
    <citation type="journal article" date="2015" name="Int. J. Syst. Evol. Microbiol.">
        <title>Streptomyces gilvifuscus sp. nov., an actinomycete that produces antibacterial compounds isolated from soil.</title>
        <authorList>
            <person name="Nguyen T.M."/>
            <person name="Kim J."/>
        </authorList>
    </citation>
    <scope>NUCLEOTIDE SEQUENCE [LARGE SCALE GENOMIC DNA]</scope>
    <source>
        <strain evidence="1 2">T113</strain>
    </source>
</reference>
<dbReference type="Pfam" id="PF19560">
    <property type="entry name" value="DUF6082"/>
    <property type="match status" value="1"/>
</dbReference>
<evidence type="ECO:0000313" key="1">
    <source>
        <dbReference type="EMBL" id="MDC2955266.1"/>
    </source>
</evidence>
<dbReference type="EMBL" id="JAQOSK010000004">
    <property type="protein sequence ID" value="MDC2955266.1"/>
    <property type="molecule type" value="Genomic_DNA"/>
</dbReference>
<gene>
    <name evidence="1" type="ORF">PO587_12400</name>
</gene>
<organism evidence="1 2">
    <name type="scientific">Streptomyces gilvifuscus</name>
    <dbReference type="NCBI Taxonomy" id="1550617"/>
    <lineage>
        <taxon>Bacteria</taxon>
        <taxon>Bacillati</taxon>
        <taxon>Actinomycetota</taxon>
        <taxon>Actinomycetes</taxon>
        <taxon>Kitasatosporales</taxon>
        <taxon>Streptomycetaceae</taxon>
        <taxon>Streptomyces</taxon>
    </lineage>
</organism>
<dbReference type="InterPro" id="IPR045728">
    <property type="entry name" value="DUF6082"/>
</dbReference>
<sequence>MVTLTPAARRIGSAMVAGWGMLRSPLARGTRRRHQETTLPDLVGQIARLGEELHAIGQELRRANEIQVHRLLMEQLDRAIDDPTLAAALSTLNGISEHKRRQMLFANREYATILLSHRTGTIDWSELLGNLRVLCRNEIFAEYWERTVEHRRSLAVGSLERQVGEAVDTLMEELADDPEEWWIVGPSPEPPGD</sequence>
<evidence type="ECO:0000313" key="2">
    <source>
        <dbReference type="Proteomes" id="UP001221328"/>
    </source>
</evidence>
<keyword evidence="2" id="KW-1185">Reference proteome</keyword>
<protein>
    <submittedName>
        <fullName evidence="1">DUF6082 family protein</fullName>
    </submittedName>
</protein>
<accession>A0ABT5FRY0</accession>
<name>A0ABT5FRY0_9ACTN</name>
<proteinExistence type="predicted"/>